<evidence type="ECO:0000313" key="4">
    <source>
        <dbReference type="EMBL" id="KAL3798322.1"/>
    </source>
</evidence>
<comment type="caution">
    <text evidence="4">The sequence shown here is derived from an EMBL/GenBank/DDBJ whole genome shotgun (WGS) entry which is preliminary data.</text>
</comment>
<keyword evidence="3" id="KW-1133">Transmembrane helix</keyword>
<feature type="compositionally biased region" description="Low complexity" evidence="2">
    <location>
        <begin position="458"/>
        <end position="470"/>
    </location>
</feature>
<evidence type="ECO:0000313" key="5">
    <source>
        <dbReference type="Proteomes" id="UP001530400"/>
    </source>
</evidence>
<keyword evidence="3" id="KW-0472">Membrane</keyword>
<keyword evidence="3" id="KW-0812">Transmembrane</keyword>
<dbReference type="Proteomes" id="UP001530400">
    <property type="component" value="Unassembled WGS sequence"/>
</dbReference>
<dbReference type="EMBL" id="JALLPJ020000220">
    <property type="protein sequence ID" value="KAL3798322.1"/>
    <property type="molecule type" value="Genomic_DNA"/>
</dbReference>
<feature type="transmembrane region" description="Helical" evidence="3">
    <location>
        <begin position="81"/>
        <end position="98"/>
    </location>
</feature>
<evidence type="ECO:0000256" key="3">
    <source>
        <dbReference type="SAM" id="Phobius"/>
    </source>
</evidence>
<feature type="compositionally biased region" description="Low complexity" evidence="2">
    <location>
        <begin position="404"/>
        <end position="419"/>
    </location>
</feature>
<evidence type="ECO:0000256" key="1">
    <source>
        <dbReference type="SAM" id="Coils"/>
    </source>
</evidence>
<protein>
    <submittedName>
        <fullName evidence="4">Uncharacterized protein</fullName>
    </submittedName>
</protein>
<evidence type="ECO:0000256" key="2">
    <source>
        <dbReference type="SAM" id="MobiDB-lite"/>
    </source>
</evidence>
<sequence>MSYRSKLFTSAASVVAPSPFGGLSEPLLAKKHDEDVGDVHADDNDEDDPWSSIGFIIGAVILSAAGITASTAAMVNAAGMVVVYLAGGICVANSATIVRNQFELSKGKGYREGINNLRKVANKLVEQTELLNQAVDELQNEADLMQGLEEQLDEIASSQGSSTNEIIMMVRENEEILSKQKANLRQTFLSSVARAFTSSEFLLGDRKVDLKNLPVLILRLEVQLSAHGIRLNSEKFNEMVRREGNDVGSVFKICGDMLALNDKGDKDPAIMDVVTLDQQHSKGSVEAARGKAPTMLSRSESGNKVVRDVKRSLSMKGIEIDLEGVCKPRRQQQQQQQRRQGETDPAKTTGKYRFIRGSKKKESDYNQDSTSAPKSRTKFAGISGMIAHRRTGTADKALNARMISKPSVSSSSSTGKSNSHQPRRAYPGRRGMSPGRQAADDGASRFSSNTRKARKSTSRSASVPTHSHSGGSSGKSRRATMSGGTRKEAPSSVGGRRRMRDSSSECTI</sequence>
<dbReference type="AlphaFoldDB" id="A0ABD3QDZ2"/>
<feature type="region of interest" description="Disordered" evidence="2">
    <location>
        <begin position="281"/>
        <end position="305"/>
    </location>
</feature>
<gene>
    <name evidence="4" type="ORF">ACHAWO_012036</name>
</gene>
<proteinExistence type="predicted"/>
<keyword evidence="1" id="KW-0175">Coiled coil</keyword>
<organism evidence="4 5">
    <name type="scientific">Cyclotella atomus</name>
    <dbReference type="NCBI Taxonomy" id="382360"/>
    <lineage>
        <taxon>Eukaryota</taxon>
        <taxon>Sar</taxon>
        <taxon>Stramenopiles</taxon>
        <taxon>Ochrophyta</taxon>
        <taxon>Bacillariophyta</taxon>
        <taxon>Coscinodiscophyceae</taxon>
        <taxon>Thalassiosirophycidae</taxon>
        <taxon>Stephanodiscales</taxon>
        <taxon>Stephanodiscaceae</taxon>
        <taxon>Cyclotella</taxon>
    </lineage>
</organism>
<feature type="transmembrane region" description="Helical" evidence="3">
    <location>
        <begin position="53"/>
        <end position="74"/>
    </location>
</feature>
<name>A0ABD3QDZ2_9STRA</name>
<feature type="region of interest" description="Disordered" evidence="2">
    <location>
        <begin position="324"/>
        <end position="508"/>
    </location>
</feature>
<keyword evidence="5" id="KW-1185">Reference proteome</keyword>
<feature type="coiled-coil region" evidence="1">
    <location>
        <begin position="114"/>
        <end position="158"/>
    </location>
</feature>
<accession>A0ABD3QDZ2</accession>
<reference evidence="4 5" key="1">
    <citation type="submission" date="2024-10" db="EMBL/GenBank/DDBJ databases">
        <title>Updated reference genomes for cyclostephanoid diatoms.</title>
        <authorList>
            <person name="Roberts W.R."/>
            <person name="Alverson A.J."/>
        </authorList>
    </citation>
    <scope>NUCLEOTIDE SEQUENCE [LARGE SCALE GENOMIC DNA]</scope>
    <source>
        <strain evidence="4 5">AJA010-31</strain>
    </source>
</reference>